<reference evidence="4" key="1">
    <citation type="journal article" date="2019" name="Int. J. Syst. Evol. Microbiol.">
        <title>The Global Catalogue of Microorganisms (GCM) 10K type strain sequencing project: providing services to taxonomists for standard genome sequencing and annotation.</title>
        <authorList>
            <consortium name="The Broad Institute Genomics Platform"/>
            <consortium name="The Broad Institute Genome Sequencing Center for Infectious Disease"/>
            <person name="Wu L."/>
            <person name="Ma J."/>
        </authorList>
    </citation>
    <scope>NUCLEOTIDE SEQUENCE [LARGE SCALE GENOMIC DNA]</scope>
    <source>
        <strain evidence="4">CCUG 56029</strain>
    </source>
</reference>
<dbReference type="EMBL" id="JBHSEH010000005">
    <property type="protein sequence ID" value="MFC4425945.1"/>
    <property type="molecule type" value="Genomic_DNA"/>
</dbReference>
<name>A0ABV8XNN9_9DEIO</name>
<feature type="domain" description="DUF306" evidence="2">
    <location>
        <begin position="52"/>
        <end position="125"/>
    </location>
</feature>
<keyword evidence="4" id="KW-1185">Reference proteome</keyword>
<feature type="chain" id="PRO_5046989082" evidence="1">
    <location>
        <begin position="18"/>
        <end position="136"/>
    </location>
</feature>
<accession>A0ABV8XNN9</accession>
<dbReference type="InterPro" id="IPR005184">
    <property type="entry name" value="DUF306_Meta_HslJ"/>
</dbReference>
<dbReference type="Pfam" id="PF03724">
    <property type="entry name" value="META"/>
    <property type="match status" value="1"/>
</dbReference>
<gene>
    <name evidence="3" type="ORF">ACFOZ9_06935</name>
</gene>
<evidence type="ECO:0000313" key="4">
    <source>
        <dbReference type="Proteomes" id="UP001595998"/>
    </source>
</evidence>
<comment type="caution">
    <text evidence="3">The sequence shown here is derived from an EMBL/GenBank/DDBJ whole genome shotgun (WGS) entry which is preliminary data.</text>
</comment>
<dbReference type="Gene3D" id="2.40.128.270">
    <property type="match status" value="1"/>
</dbReference>
<dbReference type="InterPro" id="IPR038670">
    <property type="entry name" value="HslJ-like_sf"/>
</dbReference>
<proteinExistence type="predicted"/>
<evidence type="ECO:0000313" key="3">
    <source>
        <dbReference type="EMBL" id="MFC4425945.1"/>
    </source>
</evidence>
<protein>
    <submittedName>
        <fullName evidence="3">META domain-containing protein</fullName>
    </submittedName>
</protein>
<dbReference type="RefSeq" id="WP_380037828.1">
    <property type="nucleotide sequence ID" value="NZ_JBHSEH010000005.1"/>
</dbReference>
<evidence type="ECO:0000259" key="2">
    <source>
        <dbReference type="Pfam" id="PF03724"/>
    </source>
</evidence>
<evidence type="ECO:0000256" key="1">
    <source>
        <dbReference type="SAM" id="SignalP"/>
    </source>
</evidence>
<dbReference type="Proteomes" id="UP001595998">
    <property type="component" value="Unassembled WGS sequence"/>
</dbReference>
<organism evidence="3 4">
    <name type="scientific">Deinococcus navajonensis</name>
    <dbReference type="NCBI Taxonomy" id="309884"/>
    <lineage>
        <taxon>Bacteria</taxon>
        <taxon>Thermotogati</taxon>
        <taxon>Deinococcota</taxon>
        <taxon>Deinococci</taxon>
        <taxon>Deinococcales</taxon>
        <taxon>Deinococcaceae</taxon>
        <taxon>Deinococcus</taxon>
    </lineage>
</organism>
<feature type="signal peptide" evidence="1">
    <location>
        <begin position="1"/>
        <end position="17"/>
    </location>
</feature>
<keyword evidence="1" id="KW-0732">Signal</keyword>
<sequence length="136" mass="14486">MLTLLVTLSLLPGPVWTLTHITPAGQAGFVLGPRVSPPRLNVPMTGTPGSRTLEVTGTTGCSPLKAHMTLRGTAVRFTAIHAGTTERCPDHALSLREDFLRLLTGATRYERRGDTLMLSGLAGQLTFTARPAQAQP</sequence>